<evidence type="ECO:0000313" key="2">
    <source>
        <dbReference type="EMBL" id="UYC82702.1"/>
    </source>
</evidence>
<sequence length="192" mass="20874">MAAPAHALDQNAVTRARSGSVLEPGASNYRPMEEDQADGTSHAWSYWYTFPIGHAKPSQIWNRLQTCFSCEIPVTGAPRQFPMVGDNVPFTLNRFGDDVARLDTVYNYTDPASQNGPNSGMIFTATEGNIGGAGSVLNIDFSVRATDGETVMIVAANVVNDFGSSGRRDAYSSFERQQWARVAANIQRNSSE</sequence>
<feature type="region of interest" description="Disordered" evidence="1">
    <location>
        <begin position="14"/>
        <end position="35"/>
    </location>
</feature>
<accession>A0A9Q9T572</accession>
<protein>
    <submittedName>
        <fullName evidence="2">Uncharacterized protein</fullName>
    </submittedName>
</protein>
<gene>
    <name evidence="2" type="ORF">OE229_17880</name>
</gene>
<dbReference type="EMBL" id="CP106880">
    <property type="protein sequence ID" value="UYC82702.1"/>
    <property type="molecule type" value="Genomic_DNA"/>
</dbReference>
<keyword evidence="2" id="KW-0614">Plasmid</keyword>
<evidence type="ECO:0000256" key="1">
    <source>
        <dbReference type="SAM" id="MobiDB-lite"/>
    </source>
</evidence>
<name>A0A9Q9T572_9MICO</name>
<dbReference type="Proteomes" id="UP001062223">
    <property type="component" value="Plasmid unnamed"/>
</dbReference>
<dbReference type="RefSeq" id="WP_262127320.1">
    <property type="nucleotide sequence ID" value="NZ_CP106880.1"/>
</dbReference>
<reference evidence="2" key="1">
    <citation type="submission" date="2022-09" db="EMBL/GenBank/DDBJ databases">
        <title>Taxonomy of Curtobacterium flaccumfaciens.</title>
        <authorList>
            <person name="Osdaghi E."/>
            <person name="Taghavi S.M."/>
            <person name="Hamidizade M."/>
            <person name="Abachi H."/>
            <person name="Fazliarab A."/>
            <person name="Baeyen S."/>
            <person name="Portier P."/>
            <person name="Van Vaerenbergh J."/>
            <person name="Jacques M.-A."/>
        </authorList>
    </citation>
    <scope>NUCLEOTIDE SEQUENCE</scope>
    <source>
        <strain evidence="2">AGQB46</strain>
        <plasmid evidence="2">unnamed</plasmid>
    </source>
</reference>
<dbReference type="AlphaFoldDB" id="A0A9Q9T572"/>
<organism evidence="2 3">
    <name type="scientific">Curtobacterium poinsettiae</name>
    <dbReference type="NCBI Taxonomy" id="159612"/>
    <lineage>
        <taxon>Bacteria</taxon>
        <taxon>Bacillati</taxon>
        <taxon>Actinomycetota</taxon>
        <taxon>Actinomycetes</taxon>
        <taxon>Micrococcales</taxon>
        <taxon>Microbacteriaceae</taxon>
        <taxon>Curtobacterium</taxon>
    </lineage>
</organism>
<geneLocation type="plasmid" evidence="2 3">
    <name>unnamed</name>
</geneLocation>
<evidence type="ECO:0000313" key="3">
    <source>
        <dbReference type="Proteomes" id="UP001062223"/>
    </source>
</evidence>
<dbReference type="KEGG" id="cpoi:OE229_17880"/>
<proteinExistence type="predicted"/>